<dbReference type="STRING" id="604088.SAMN04488060_2790"/>
<dbReference type="Gene3D" id="2.60.40.1890">
    <property type="entry name" value="PCu(A)C copper chaperone"/>
    <property type="match status" value="1"/>
</dbReference>
<dbReference type="Proteomes" id="UP000199331">
    <property type="component" value="Unassembled WGS sequence"/>
</dbReference>
<dbReference type="InterPro" id="IPR007410">
    <property type="entry name" value="LpqE-like"/>
</dbReference>
<evidence type="ECO:0000313" key="3">
    <source>
        <dbReference type="Proteomes" id="UP000199331"/>
    </source>
</evidence>
<dbReference type="RefSeq" id="WP_090483057.1">
    <property type="nucleotide sequence ID" value="NZ_FOWZ01000005.1"/>
</dbReference>
<proteinExistence type="predicted"/>
<dbReference type="InterPro" id="IPR058248">
    <property type="entry name" value="Lxx211020-like"/>
</dbReference>
<gene>
    <name evidence="2" type="ORF">SAMN04488060_2790</name>
</gene>
<feature type="chain" id="PRO_5011493516" description="Copper(I)-binding protein" evidence="1">
    <location>
        <begin position="20"/>
        <end position="160"/>
    </location>
</feature>
<evidence type="ECO:0000313" key="2">
    <source>
        <dbReference type="EMBL" id="SFP41897.1"/>
    </source>
</evidence>
<name>A0A1I5Q6Y5_9SPHN</name>
<evidence type="ECO:0008006" key="4">
    <source>
        <dbReference type="Google" id="ProtNLM"/>
    </source>
</evidence>
<sequence length="160" mass="16108">MIKPVFAAALLAGSSLALAACGGAEEEAQSSATSDAAGLTVENARMVLPAVAGNPAAIYFDLVNNGDRGVAVRKAEVDGAGKTEVHGTIEMDGKMEMSETGPQAVQAGDTLKFEPGGLHVMVFDLSPDLVAGSETAMTLTVAGGKSATFTVPIQAAGEDR</sequence>
<dbReference type="EMBL" id="FOWZ01000005">
    <property type="protein sequence ID" value="SFP41897.1"/>
    <property type="molecule type" value="Genomic_DNA"/>
</dbReference>
<dbReference type="InterPro" id="IPR036182">
    <property type="entry name" value="PCuAC_sf"/>
</dbReference>
<reference evidence="3" key="1">
    <citation type="submission" date="2016-10" db="EMBL/GenBank/DDBJ databases">
        <authorList>
            <person name="Varghese N."/>
            <person name="Submissions S."/>
        </authorList>
    </citation>
    <scope>NUCLEOTIDE SEQUENCE [LARGE SCALE GENOMIC DNA]</scope>
    <source>
        <strain evidence="3">CGMCC 1.7715</strain>
    </source>
</reference>
<evidence type="ECO:0000256" key="1">
    <source>
        <dbReference type="SAM" id="SignalP"/>
    </source>
</evidence>
<feature type="signal peptide" evidence="1">
    <location>
        <begin position="1"/>
        <end position="19"/>
    </location>
</feature>
<accession>A0A1I5Q6Y5</accession>
<dbReference type="PROSITE" id="PS51257">
    <property type="entry name" value="PROKAR_LIPOPROTEIN"/>
    <property type="match status" value="1"/>
</dbReference>
<dbReference type="PANTHER" id="PTHR36302:SF1">
    <property type="entry name" value="COPPER CHAPERONE PCU(A)C"/>
    <property type="match status" value="1"/>
</dbReference>
<keyword evidence="1" id="KW-0732">Signal</keyword>
<dbReference type="AlphaFoldDB" id="A0A1I5Q6Y5"/>
<dbReference type="Pfam" id="PF04314">
    <property type="entry name" value="PCuAC"/>
    <property type="match status" value="1"/>
</dbReference>
<organism evidence="2 3">
    <name type="scientific">Qipengyuania nanhaisediminis</name>
    <dbReference type="NCBI Taxonomy" id="604088"/>
    <lineage>
        <taxon>Bacteria</taxon>
        <taxon>Pseudomonadati</taxon>
        <taxon>Pseudomonadota</taxon>
        <taxon>Alphaproteobacteria</taxon>
        <taxon>Sphingomonadales</taxon>
        <taxon>Erythrobacteraceae</taxon>
        <taxon>Qipengyuania</taxon>
    </lineage>
</organism>
<keyword evidence="3" id="KW-1185">Reference proteome</keyword>
<protein>
    <recommendedName>
        <fullName evidence="4">Copper(I)-binding protein</fullName>
    </recommendedName>
</protein>
<dbReference type="PANTHER" id="PTHR36302">
    <property type="entry name" value="BLR7088 PROTEIN"/>
    <property type="match status" value="1"/>
</dbReference>
<dbReference type="OrthoDB" id="9796962at2"/>
<dbReference type="SUPFAM" id="SSF110087">
    <property type="entry name" value="DR1885-like metal-binding protein"/>
    <property type="match status" value="1"/>
</dbReference>